<dbReference type="SMART" id="SM00254">
    <property type="entry name" value="ShKT"/>
    <property type="match status" value="1"/>
</dbReference>
<keyword evidence="2 10" id="KW-0645">Protease</keyword>
<evidence type="ECO:0000256" key="1">
    <source>
        <dbReference type="ARBA" id="ARBA00002657"/>
    </source>
</evidence>
<comment type="function">
    <text evidence="1">Metalloprotease.</text>
</comment>
<dbReference type="OrthoDB" id="291007at2759"/>
<evidence type="ECO:0000259" key="13">
    <source>
        <dbReference type="PROSITE" id="PS51670"/>
    </source>
</evidence>
<accession>A0A6V7UJT1</accession>
<feature type="binding site" evidence="10">
    <location>
        <position position="434"/>
    </location>
    <ligand>
        <name>Zn(2+)</name>
        <dbReference type="ChEBI" id="CHEBI:29105"/>
        <note>catalytic</note>
    </ligand>
</feature>
<dbReference type="InterPro" id="IPR024079">
    <property type="entry name" value="MetalloPept_cat_dom_sf"/>
</dbReference>
<evidence type="ECO:0000256" key="2">
    <source>
        <dbReference type="ARBA" id="ARBA00022670"/>
    </source>
</evidence>
<dbReference type="Pfam" id="PF01400">
    <property type="entry name" value="Astacin"/>
    <property type="match status" value="1"/>
</dbReference>
<dbReference type="GO" id="GO:0004222">
    <property type="term" value="F:metalloendopeptidase activity"/>
    <property type="evidence" value="ECO:0007669"/>
    <property type="project" value="UniProtKB-UniRule"/>
</dbReference>
<dbReference type="PROSITE" id="PS51864">
    <property type="entry name" value="ASTACIN"/>
    <property type="match status" value="1"/>
</dbReference>
<evidence type="ECO:0000256" key="10">
    <source>
        <dbReference type="PROSITE-ProRule" id="PRU01211"/>
    </source>
</evidence>
<reference evidence="15 16" key="1">
    <citation type="submission" date="2020-08" db="EMBL/GenBank/DDBJ databases">
        <authorList>
            <person name="Koutsovoulos G."/>
            <person name="Danchin GJ E."/>
        </authorList>
    </citation>
    <scope>NUCLEOTIDE SEQUENCE [LARGE SCALE GENOMIC DNA]</scope>
</reference>
<evidence type="ECO:0000256" key="12">
    <source>
        <dbReference type="SAM" id="MobiDB-lite"/>
    </source>
</evidence>
<proteinExistence type="predicted"/>
<keyword evidence="3 10" id="KW-0479">Metal-binding</keyword>
<keyword evidence="8" id="KW-1015">Disulfide bond</keyword>
<feature type="region of interest" description="Disordered" evidence="12">
    <location>
        <begin position="27"/>
        <end position="50"/>
    </location>
</feature>
<dbReference type="Proteomes" id="UP000580250">
    <property type="component" value="Unassembled WGS sequence"/>
</dbReference>
<evidence type="ECO:0000256" key="7">
    <source>
        <dbReference type="ARBA" id="ARBA00023145"/>
    </source>
</evidence>
<feature type="binding site" evidence="10">
    <location>
        <position position="424"/>
    </location>
    <ligand>
        <name>Zn(2+)</name>
        <dbReference type="ChEBI" id="CHEBI:29105"/>
        <note>catalytic</note>
    </ligand>
</feature>
<dbReference type="SUPFAM" id="SSF55486">
    <property type="entry name" value="Metalloproteases ('zincins'), catalytic domain"/>
    <property type="match status" value="1"/>
</dbReference>
<dbReference type="Pfam" id="PF01549">
    <property type="entry name" value="ShK"/>
    <property type="match status" value="1"/>
</dbReference>
<dbReference type="AlphaFoldDB" id="A0A6V7UJT1"/>
<feature type="domain" description="ShKT" evidence="13">
    <location>
        <begin position="533"/>
        <end position="571"/>
    </location>
</feature>
<protein>
    <recommendedName>
        <fullName evidence="11">Metalloendopeptidase</fullName>
        <ecNumber evidence="11">3.4.24.-</ecNumber>
    </recommendedName>
</protein>
<dbReference type="CDD" id="cd04280">
    <property type="entry name" value="ZnMc_astacin_like"/>
    <property type="match status" value="1"/>
</dbReference>
<dbReference type="PANTHER" id="PTHR10127:SF802">
    <property type="entry name" value="ZINC METALLOPROTEINASE NAS-10"/>
    <property type="match status" value="1"/>
</dbReference>
<dbReference type="GO" id="GO:0006508">
    <property type="term" value="P:proteolysis"/>
    <property type="evidence" value="ECO:0007669"/>
    <property type="project" value="UniProtKB-KW"/>
</dbReference>
<comment type="caution">
    <text evidence="9">Lacks conserved residue(s) required for the propagation of feature annotation.</text>
</comment>
<name>A0A6V7UJT1_MELEN</name>
<evidence type="ECO:0000256" key="4">
    <source>
        <dbReference type="ARBA" id="ARBA00022801"/>
    </source>
</evidence>
<dbReference type="PANTHER" id="PTHR10127">
    <property type="entry name" value="DISCOIDIN, CUB, EGF, LAMININ , AND ZINC METALLOPROTEASE DOMAIN CONTAINING"/>
    <property type="match status" value="1"/>
</dbReference>
<evidence type="ECO:0000256" key="6">
    <source>
        <dbReference type="ARBA" id="ARBA00023049"/>
    </source>
</evidence>
<evidence type="ECO:0000259" key="14">
    <source>
        <dbReference type="PROSITE" id="PS51864"/>
    </source>
</evidence>
<dbReference type="Gene3D" id="3.40.390.10">
    <property type="entry name" value="Collagenase (Catalytic Domain)"/>
    <property type="match status" value="1"/>
</dbReference>
<sequence>MPIPPINVSKLILKIYLGRRNFGKLFHGSPNNKNRGFSGNKHFKQPKQHNPNIWNFPNANNNPNIGGQVEGLLNQFGLGNQLTHQIGGLINGISANFFAPNPNSPIPPHVQRRIMRFCSRNPNHPKCQGHPEWILPQGSIPAAPNVGNAFDLNSIFPNLVNFHLTPVPQLPLQNLLNGVPNILQQVVVPLVGQITAIAKQAILNICSQRGDCLKQKPESLNMRASIAEQEAAIARAHHPGRPQEQLDNEVELRLARTFQVKKALIRKAGLEGHVEPANNGVYQEDILLTEQQANALINQINQNSAGVGVVPQPSRFKRAGNSLYLEGVPNQQWPLGQPIQYMFDVSVTSEADKNAVRQAINEIQSRVQCLSFREVNSKPTGSHLYYVKYALPGFCGQSYVGRLDVVNPIYLSFGCGNPAGIALHETLHALGLQHEQLRIDRDRFITINWQNVNPQKYDAFAVSDATKFTSYGVRYDYGSIMHYSSTIATQNFGQKTMTAKINPQSNDPIMGQRNGLSETDVVELRRMYCMPECKDNNVYCGIWAVSNLCYSQDGFAQGWMLQNCRKSCSFCGN</sequence>
<dbReference type="InterPro" id="IPR001506">
    <property type="entry name" value="Peptidase_M12A"/>
</dbReference>
<dbReference type="InterPro" id="IPR003582">
    <property type="entry name" value="ShKT_dom"/>
</dbReference>
<feature type="binding site" evidence="10">
    <location>
        <position position="428"/>
    </location>
    <ligand>
        <name>Zn(2+)</name>
        <dbReference type="ChEBI" id="CHEBI:29105"/>
        <note>catalytic</note>
    </ligand>
</feature>
<dbReference type="GO" id="GO:0008270">
    <property type="term" value="F:zinc ion binding"/>
    <property type="evidence" value="ECO:0007669"/>
    <property type="project" value="UniProtKB-UniRule"/>
</dbReference>
<evidence type="ECO:0000256" key="11">
    <source>
        <dbReference type="RuleBase" id="RU361183"/>
    </source>
</evidence>
<evidence type="ECO:0000256" key="9">
    <source>
        <dbReference type="PROSITE-ProRule" id="PRU01005"/>
    </source>
</evidence>
<keyword evidence="4 10" id="KW-0378">Hydrolase</keyword>
<dbReference type="EC" id="3.4.24.-" evidence="11"/>
<evidence type="ECO:0000256" key="5">
    <source>
        <dbReference type="ARBA" id="ARBA00022833"/>
    </source>
</evidence>
<comment type="cofactor">
    <cofactor evidence="10 11">
        <name>Zn(2+)</name>
        <dbReference type="ChEBI" id="CHEBI:29105"/>
    </cofactor>
    <text evidence="10 11">Binds 1 zinc ion per subunit.</text>
</comment>
<dbReference type="EMBL" id="CAJEWN010000068">
    <property type="protein sequence ID" value="CAD2157968.1"/>
    <property type="molecule type" value="Genomic_DNA"/>
</dbReference>
<dbReference type="PRINTS" id="PR00480">
    <property type="entry name" value="ASTACIN"/>
</dbReference>
<gene>
    <name evidence="15" type="ORF">MENT_LOCUS12915</name>
</gene>
<evidence type="ECO:0000313" key="16">
    <source>
        <dbReference type="Proteomes" id="UP000580250"/>
    </source>
</evidence>
<keyword evidence="6 10" id="KW-0482">Metalloprotease</keyword>
<evidence type="ECO:0000313" key="15">
    <source>
        <dbReference type="EMBL" id="CAD2157968.1"/>
    </source>
</evidence>
<dbReference type="PROSITE" id="PS51670">
    <property type="entry name" value="SHKT"/>
    <property type="match status" value="1"/>
</dbReference>
<dbReference type="InterPro" id="IPR006026">
    <property type="entry name" value="Peptidase_Metallo"/>
</dbReference>
<feature type="active site" evidence="10">
    <location>
        <position position="425"/>
    </location>
</feature>
<evidence type="ECO:0000256" key="8">
    <source>
        <dbReference type="ARBA" id="ARBA00023157"/>
    </source>
</evidence>
<feature type="domain" description="Peptidase M12A" evidence="14">
    <location>
        <begin position="321"/>
        <end position="534"/>
    </location>
</feature>
<organism evidence="15 16">
    <name type="scientific">Meloidogyne enterolobii</name>
    <name type="common">Root-knot nematode worm</name>
    <name type="synonym">Meloidogyne mayaguensis</name>
    <dbReference type="NCBI Taxonomy" id="390850"/>
    <lineage>
        <taxon>Eukaryota</taxon>
        <taxon>Metazoa</taxon>
        <taxon>Ecdysozoa</taxon>
        <taxon>Nematoda</taxon>
        <taxon>Chromadorea</taxon>
        <taxon>Rhabditida</taxon>
        <taxon>Tylenchina</taxon>
        <taxon>Tylenchomorpha</taxon>
        <taxon>Tylenchoidea</taxon>
        <taxon>Meloidogynidae</taxon>
        <taxon>Meloidogyninae</taxon>
        <taxon>Meloidogyne</taxon>
    </lineage>
</organism>
<dbReference type="InterPro" id="IPR034035">
    <property type="entry name" value="Astacin-like_dom"/>
</dbReference>
<comment type="caution">
    <text evidence="15">The sequence shown here is derived from an EMBL/GenBank/DDBJ whole genome shotgun (WGS) entry which is preliminary data.</text>
</comment>
<keyword evidence="7" id="KW-0865">Zymogen</keyword>
<evidence type="ECO:0000256" key="3">
    <source>
        <dbReference type="ARBA" id="ARBA00022723"/>
    </source>
</evidence>
<dbReference type="SMART" id="SM00235">
    <property type="entry name" value="ZnMc"/>
    <property type="match status" value="1"/>
</dbReference>
<keyword evidence="5 10" id="KW-0862">Zinc</keyword>